<dbReference type="Pfam" id="PF00249">
    <property type="entry name" value="Myb_DNA-binding"/>
    <property type="match status" value="2"/>
</dbReference>
<dbReference type="InterPro" id="IPR009057">
    <property type="entry name" value="Homeodomain-like_sf"/>
</dbReference>
<evidence type="ECO:0000256" key="2">
    <source>
        <dbReference type="ARBA" id="ARBA00023015"/>
    </source>
</evidence>
<organism evidence="10 11">
    <name type="scientific">Manihot esculenta</name>
    <name type="common">Cassava</name>
    <name type="synonym">Jatropha manihot</name>
    <dbReference type="NCBI Taxonomy" id="3983"/>
    <lineage>
        <taxon>Eukaryota</taxon>
        <taxon>Viridiplantae</taxon>
        <taxon>Streptophyta</taxon>
        <taxon>Embryophyta</taxon>
        <taxon>Tracheophyta</taxon>
        <taxon>Spermatophyta</taxon>
        <taxon>Magnoliopsida</taxon>
        <taxon>eudicotyledons</taxon>
        <taxon>Gunneridae</taxon>
        <taxon>Pentapetalae</taxon>
        <taxon>rosids</taxon>
        <taxon>fabids</taxon>
        <taxon>Malpighiales</taxon>
        <taxon>Euphorbiaceae</taxon>
        <taxon>Crotonoideae</taxon>
        <taxon>Manihoteae</taxon>
        <taxon>Manihot</taxon>
    </lineage>
</organism>
<evidence type="ECO:0000256" key="3">
    <source>
        <dbReference type="ARBA" id="ARBA00023125"/>
    </source>
</evidence>
<keyword evidence="2" id="KW-0805">Transcription regulation</keyword>
<dbReference type="PROSITE" id="PS51294">
    <property type="entry name" value="HTH_MYB"/>
    <property type="match status" value="1"/>
</dbReference>
<feature type="domain" description="HTH myb-type" evidence="9">
    <location>
        <begin position="101"/>
        <end position="155"/>
    </location>
</feature>
<dbReference type="EMBL" id="CM004395">
    <property type="protein sequence ID" value="OAY41450.1"/>
    <property type="molecule type" value="Genomic_DNA"/>
</dbReference>
<dbReference type="Gene3D" id="1.10.10.60">
    <property type="entry name" value="Homeodomain-like"/>
    <property type="match status" value="2"/>
</dbReference>
<evidence type="ECO:0000313" key="11">
    <source>
        <dbReference type="Proteomes" id="UP000091857"/>
    </source>
</evidence>
<dbReference type="PANTHER" id="PTHR44042:SF58">
    <property type="entry name" value="DUPLICATED HOMEODOMAIN-LIKE SUPERFAMILY PROTEIN"/>
    <property type="match status" value="1"/>
</dbReference>
<dbReference type="GO" id="GO:0003677">
    <property type="term" value="F:DNA binding"/>
    <property type="evidence" value="ECO:0007669"/>
    <property type="project" value="UniProtKB-KW"/>
</dbReference>
<reference evidence="11" key="1">
    <citation type="journal article" date="2016" name="Nat. Biotechnol.">
        <title>Sequencing wild and cultivated cassava and related species reveals extensive interspecific hybridization and genetic diversity.</title>
        <authorList>
            <person name="Bredeson J.V."/>
            <person name="Lyons J.B."/>
            <person name="Prochnik S.E."/>
            <person name="Wu G.A."/>
            <person name="Ha C.M."/>
            <person name="Edsinger-Gonzales E."/>
            <person name="Grimwood J."/>
            <person name="Schmutz J."/>
            <person name="Rabbi I.Y."/>
            <person name="Egesi C."/>
            <person name="Nauluvula P."/>
            <person name="Lebot V."/>
            <person name="Ndunguru J."/>
            <person name="Mkamilo G."/>
            <person name="Bart R.S."/>
            <person name="Setter T.L."/>
            <person name="Gleadow R.M."/>
            <person name="Kulakow P."/>
            <person name="Ferguson M.E."/>
            <person name="Rounsley S."/>
            <person name="Rokhsar D.S."/>
        </authorList>
    </citation>
    <scope>NUCLEOTIDE SEQUENCE [LARGE SCALE GENOMIC DNA]</scope>
    <source>
        <strain evidence="11">cv. AM560-2</strain>
    </source>
</reference>
<evidence type="ECO:0000256" key="4">
    <source>
        <dbReference type="ARBA" id="ARBA00023163"/>
    </source>
</evidence>
<evidence type="ECO:0000256" key="5">
    <source>
        <dbReference type="ARBA" id="ARBA00023242"/>
    </source>
</evidence>
<dbReference type="InterPro" id="IPR001005">
    <property type="entry name" value="SANT/Myb"/>
</dbReference>
<feature type="domain" description="SANT" evidence="8">
    <location>
        <begin position="107"/>
        <end position="155"/>
    </location>
</feature>
<dbReference type="SUPFAM" id="SSF46689">
    <property type="entry name" value="Homeodomain-like"/>
    <property type="match status" value="2"/>
</dbReference>
<comment type="subcellular location">
    <subcellularLocation>
        <location evidence="1">Nucleus</location>
    </subcellularLocation>
</comment>
<gene>
    <name evidence="10" type="ORF">MANES_09G102700v8</name>
</gene>
<feature type="region of interest" description="Disordered" evidence="6">
    <location>
        <begin position="179"/>
        <end position="203"/>
    </location>
</feature>
<dbReference type="InterPro" id="IPR017884">
    <property type="entry name" value="SANT_dom"/>
</dbReference>
<dbReference type="PANTHER" id="PTHR44042">
    <property type="entry name" value="DUPLICATED HOMEODOMAIN-LIKE SUPERFAMILY PROTEIN-RELATED"/>
    <property type="match status" value="1"/>
</dbReference>
<dbReference type="CDD" id="cd00167">
    <property type="entry name" value="SANT"/>
    <property type="match status" value="2"/>
</dbReference>
<evidence type="ECO:0000256" key="1">
    <source>
        <dbReference type="ARBA" id="ARBA00004123"/>
    </source>
</evidence>
<evidence type="ECO:0000259" key="7">
    <source>
        <dbReference type="PROSITE" id="PS50090"/>
    </source>
</evidence>
<feature type="domain" description="Myb-like" evidence="7">
    <location>
        <begin position="106"/>
        <end position="151"/>
    </location>
</feature>
<dbReference type="SMR" id="A0A2C9V9I7"/>
<dbReference type="SMART" id="SM00717">
    <property type="entry name" value="SANT"/>
    <property type="match status" value="2"/>
</dbReference>
<dbReference type="GO" id="GO:0005634">
    <property type="term" value="C:nucleus"/>
    <property type="evidence" value="ECO:0007669"/>
    <property type="project" value="UniProtKB-SubCell"/>
</dbReference>
<dbReference type="PROSITE" id="PS51293">
    <property type="entry name" value="SANT"/>
    <property type="match status" value="2"/>
</dbReference>
<dbReference type="PROSITE" id="PS50090">
    <property type="entry name" value="MYB_LIKE"/>
    <property type="match status" value="2"/>
</dbReference>
<keyword evidence="5" id="KW-0539">Nucleus</keyword>
<comment type="caution">
    <text evidence="10">The sequence shown here is derived from an EMBL/GenBank/DDBJ whole genome shotgun (WGS) entry which is preliminary data.</text>
</comment>
<dbReference type="InterPro" id="IPR006447">
    <property type="entry name" value="Myb_dom_plants"/>
</dbReference>
<dbReference type="Proteomes" id="UP000091857">
    <property type="component" value="Chromosome 9"/>
</dbReference>
<evidence type="ECO:0000259" key="8">
    <source>
        <dbReference type="PROSITE" id="PS51293"/>
    </source>
</evidence>
<name>A0A2C9V9I7_MANES</name>
<protein>
    <submittedName>
        <fullName evidence="10">Uncharacterized protein</fullName>
    </submittedName>
</protein>
<sequence>MNPGSEILSPASYLANSNWLFQETRGTKWTHEENKQFENALALYDKDEPDRWQKVAAMIPGKTVGDVIKQYRELEEDVFDIEYYTPGGKRTAATRSREPGRKKGVPWTEEEHRQFLIGLEKHGKGDWRNISRDFVTTRTPTQVASHAQKYFIRQSTEGKDKRRSSIHDITIVNLLPDVKSSSADEKKSSPNHSISSLQSQPQPKIVGIRKGLADMKLQNEGEDGAGVFSQANGNLLMPPFCEISSYGQKLQEHNLLKETLPGYHFPPYNLISQQPMKRQ</sequence>
<dbReference type="AlphaFoldDB" id="A0A2C9V9I7"/>
<evidence type="ECO:0000256" key="6">
    <source>
        <dbReference type="SAM" id="MobiDB-lite"/>
    </source>
</evidence>
<evidence type="ECO:0000259" key="9">
    <source>
        <dbReference type="PROSITE" id="PS51294"/>
    </source>
</evidence>
<keyword evidence="11" id="KW-1185">Reference proteome</keyword>
<evidence type="ECO:0000313" key="10">
    <source>
        <dbReference type="EMBL" id="OAY41450.1"/>
    </source>
</evidence>
<keyword evidence="4" id="KW-0804">Transcription</keyword>
<proteinExistence type="predicted"/>
<dbReference type="FunFam" id="1.10.10.60:FF:000009">
    <property type="entry name" value="transcription factor MYB1R1"/>
    <property type="match status" value="1"/>
</dbReference>
<feature type="domain" description="SANT" evidence="8">
    <location>
        <begin position="24"/>
        <end position="79"/>
    </location>
</feature>
<dbReference type="Gramene" id="Manes.09G102700.2.v8.1">
    <property type="protein sequence ID" value="Manes.09G102700.2.v8.1.CDS"/>
    <property type="gene ID" value="Manes.09G102700.v8.1"/>
</dbReference>
<keyword evidence="3" id="KW-0238">DNA-binding</keyword>
<accession>A0A2C9V9I7</accession>
<dbReference type="InterPro" id="IPR017930">
    <property type="entry name" value="Myb_dom"/>
</dbReference>
<feature type="compositionally biased region" description="Polar residues" evidence="6">
    <location>
        <begin position="190"/>
        <end position="202"/>
    </location>
</feature>
<feature type="domain" description="Myb-like" evidence="7">
    <location>
        <begin position="21"/>
        <end position="75"/>
    </location>
</feature>
<dbReference type="NCBIfam" id="TIGR01557">
    <property type="entry name" value="myb_SHAQKYF"/>
    <property type="match status" value="1"/>
</dbReference>
<dbReference type="FunFam" id="1.10.10.60:FF:000154">
    <property type="entry name" value="Transcription factor SRM1"/>
    <property type="match status" value="1"/>
</dbReference>